<sequence>MSNKKPNDAYLAIRTIIELTRTYDTLEDIMGRHFARFGLSQPKFNAMMQVRQAGDRGLALSELGERMLVTRANITGLIDRMERDGLVVREADPKDRRVYRVKLTNKASNLLDDILPIHADFSRRLVSVLDVTEKNQLIELLQKLRLEMEKI</sequence>
<dbReference type="PROSITE" id="PS50995">
    <property type="entry name" value="HTH_MARR_2"/>
    <property type="match status" value="1"/>
</dbReference>
<dbReference type="PROSITE" id="PS01117">
    <property type="entry name" value="HTH_MARR_1"/>
    <property type="match status" value="1"/>
</dbReference>
<comment type="caution">
    <text evidence="5">The sequence shown here is derived from an EMBL/GenBank/DDBJ whole genome shotgun (WGS) entry which is preliminary data.</text>
</comment>
<reference evidence="5 6" key="1">
    <citation type="submission" date="2019-07" db="EMBL/GenBank/DDBJ databases">
        <title>Genomic Encyclopedia of Type Strains, Phase I: the one thousand microbial genomes (KMG-I) project.</title>
        <authorList>
            <person name="Kyrpides N."/>
        </authorList>
    </citation>
    <scope>NUCLEOTIDE SEQUENCE [LARGE SCALE GENOMIC DNA]</scope>
    <source>
        <strain evidence="5 6">DSM 6562</strain>
    </source>
</reference>
<dbReference type="AlphaFoldDB" id="A0A5S4ZWI8"/>
<dbReference type="InterPro" id="IPR036388">
    <property type="entry name" value="WH-like_DNA-bd_sf"/>
</dbReference>
<accession>A0A5S4ZWI8</accession>
<dbReference type="Proteomes" id="UP000323166">
    <property type="component" value="Unassembled WGS sequence"/>
</dbReference>
<keyword evidence="1" id="KW-0805">Transcription regulation</keyword>
<evidence type="ECO:0000256" key="2">
    <source>
        <dbReference type="ARBA" id="ARBA00023125"/>
    </source>
</evidence>
<gene>
    <name evidence="5" type="ORF">LX24_00561</name>
</gene>
<evidence type="ECO:0000256" key="3">
    <source>
        <dbReference type="ARBA" id="ARBA00023163"/>
    </source>
</evidence>
<dbReference type="InterPro" id="IPR023187">
    <property type="entry name" value="Tscrpt_reg_MarR-type_CS"/>
</dbReference>
<proteinExistence type="predicted"/>
<evidence type="ECO:0000259" key="4">
    <source>
        <dbReference type="PROSITE" id="PS50995"/>
    </source>
</evidence>
<evidence type="ECO:0000313" key="6">
    <source>
        <dbReference type="Proteomes" id="UP000323166"/>
    </source>
</evidence>
<keyword evidence="2" id="KW-0238">DNA-binding</keyword>
<dbReference type="PANTHER" id="PTHR42756:SF1">
    <property type="entry name" value="TRANSCRIPTIONAL REPRESSOR OF EMRAB OPERON"/>
    <property type="match status" value="1"/>
</dbReference>
<evidence type="ECO:0000256" key="1">
    <source>
        <dbReference type="ARBA" id="ARBA00023015"/>
    </source>
</evidence>
<organism evidence="5 6">
    <name type="scientific">Desulfallas thermosapovorans DSM 6562</name>
    <dbReference type="NCBI Taxonomy" id="1121431"/>
    <lineage>
        <taxon>Bacteria</taxon>
        <taxon>Bacillati</taxon>
        <taxon>Bacillota</taxon>
        <taxon>Clostridia</taxon>
        <taxon>Eubacteriales</taxon>
        <taxon>Desulfallaceae</taxon>
        <taxon>Desulfallas</taxon>
    </lineage>
</organism>
<protein>
    <submittedName>
        <fullName evidence="5">MarR family 2-MHQ and catechol resistance regulon transcriptional repressor</fullName>
    </submittedName>
</protein>
<dbReference type="PRINTS" id="PR00598">
    <property type="entry name" value="HTHMARR"/>
</dbReference>
<dbReference type="GO" id="GO:0003700">
    <property type="term" value="F:DNA-binding transcription factor activity"/>
    <property type="evidence" value="ECO:0007669"/>
    <property type="project" value="InterPro"/>
</dbReference>
<dbReference type="InterPro" id="IPR000835">
    <property type="entry name" value="HTH_MarR-typ"/>
</dbReference>
<dbReference type="GO" id="GO:0003677">
    <property type="term" value="F:DNA binding"/>
    <property type="evidence" value="ECO:0007669"/>
    <property type="project" value="UniProtKB-KW"/>
</dbReference>
<evidence type="ECO:0000313" key="5">
    <source>
        <dbReference type="EMBL" id="TYO97367.1"/>
    </source>
</evidence>
<dbReference type="PANTHER" id="PTHR42756">
    <property type="entry name" value="TRANSCRIPTIONAL REGULATOR, MARR"/>
    <property type="match status" value="1"/>
</dbReference>
<dbReference type="Pfam" id="PF01047">
    <property type="entry name" value="MarR"/>
    <property type="match status" value="1"/>
</dbReference>
<feature type="domain" description="HTH marR-type" evidence="4">
    <location>
        <begin position="9"/>
        <end position="146"/>
    </location>
</feature>
<dbReference type="SUPFAM" id="SSF46785">
    <property type="entry name" value="Winged helix' DNA-binding domain"/>
    <property type="match status" value="1"/>
</dbReference>
<dbReference type="EMBL" id="VNHM01000002">
    <property type="protein sequence ID" value="TYO97367.1"/>
    <property type="molecule type" value="Genomic_DNA"/>
</dbReference>
<keyword evidence="3" id="KW-0804">Transcription</keyword>
<keyword evidence="6" id="KW-1185">Reference proteome</keyword>
<name>A0A5S4ZWI8_9FIRM</name>
<dbReference type="RefSeq" id="WP_166510609.1">
    <property type="nucleotide sequence ID" value="NZ_VNHM01000002.1"/>
</dbReference>
<dbReference type="Gene3D" id="1.10.10.10">
    <property type="entry name" value="Winged helix-like DNA-binding domain superfamily/Winged helix DNA-binding domain"/>
    <property type="match status" value="1"/>
</dbReference>
<dbReference type="InterPro" id="IPR036390">
    <property type="entry name" value="WH_DNA-bd_sf"/>
</dbReference>
<dbReference type="SMART" id="SM00347">
    <property type="entry name" value="HTH_MARR"/>
    <property type="match status" value="1"/>
</dbReference>